<name>A0ABD3WPB4_SINWO</name>
<reference evidence="2 3" key="1">
    <citation type="submission" date="2024-11" db="EMBL/GenBank/DDBJ databases">
        <title>Chromosome-level genome assembly of the freshwater bivalve Anodonta woodiana.</title>
        <authorList>
            <person name="Chen X."/>
        </authorList>
    </citation>
    <scope>NUCLEOTIDE SEQUENCE [LARGE SCALE GENOMIC DNA]</scope>
    <source>
        <strain evidence="2">MN2024</strain>
        <tissue evidence="2">Gills</tissue>
    </source>
</reference>
<organism evidence="2 3">
    <name type="scientific">Sinanodonta woodiana</name>
    <name type="common">Chinese pond mussel</name>
    <name type="synonym">Anodonta woodiana</name>
    <dbReference type="NCBI Taxonomy" id="1069815"/>
    <lineage>
        <taxon>Eukaryota</taxon>
        <taxon>Metazoa</taxon>
        <taxon>Spiralia</taxon>
        <taxon>Lophotrochozoa</taxon>
        <taxon>Mollusca</taxon>
        <taxon>Bivalvia</taxon>
        <taxon>Autobranchia</taxon>
        <taxon>Heteroconchia</taxon>
        <taxon>Palaeoheterodonta</taxon>
        <taxon>Unionida</taxon>
        <taxon>Unionoidea</taxon>
        <taxon>Unionidae</taxon>
        <taxon>Unioninae</taxon>
        <taxon>Sinanodonta</taxon>
    </lineage>
</organism>
<evidence type="ECO:0000313" key="2">
    <source>
        <dbReference type="EMBL" id="KAL3875637.1"/>
    </source>
</evidence>
<feature type="compositionally biased region" description="Basic and acidic residues" evidence="1">
    <location>
        <begin position="262"/>
        <end position="272"/>
    </location>
</feature>
<feature type="compositionally biased region" description="Polar residues" evidence="1">
    <location>
        <begin position="236"/>
        <end position="259"/>
    </location>
</feature>
<feature type="region of interest" description="Disordered" evidence="1">
    <location>
        <begin position="234"/>
        <end position="272"/>
    </location>
</feature>
<sequence>MFVDFLSPICQSLGVLLVVVVGVGWKCTPRGHEPLHALFGIGEFRRRGHSRHRGHRSRDGHWHGGVLYPEFQYRRPPPTYSASMQEYQHQLMLAQQRHGSGSYDPDNLPVEDYSLPSSPPPSYRSHSSTLRTGIRITFPPNNEHPNSRPPTYRSHVGTLGHSHQRPSLPREEVDSGDPTAPSDVAFTGPNDVEADNTNNQITDNVFVDNQTSVNSAESPGTISHTVVISIDHSRNTSHLSGSASTTPSLTETSGGNQPNIDGEDHWREHTAL</sequence>
<accession>A0ABD3WPB4</accession>
<dbReference type="AlphaFoldDB" id="A0ABD3WPB4"/>
<protein>
    <submittedName>
        <fullName evidence="2">Uncharacterized protein</fullName>
    </submittedName>
</protein>
<dbReference type="Proteomes" id="UP001634394">
    <property type="component" value="Unassembled WGS sequence"/>
</dbReference>
<feature type="region of interest" description="Disordered" evidence="1">
    <location>
        <begin position="95"/>
        <end position="198"/>
    </location>
</feature>
<evidence type="ECO:0000256" key="1">
    <source>
        <dbReference type="SAM" id="MobiDB-lite"/>
    </source>
</evidence>
<keyword evidence="3" id="KW-1185">Reference proteome</keyword>
<proteinExistence type="predicted"/>
<dbReference type="EMBL" id="JBJQND010000005">
    <property type="protein sequence ID" value="KAL3875637.1"/>
    <property type="molecule type" value="Genomic_DNA"/>
</dbReference>
<gene>
    <name evidence="2" type="ORF">ACJMK2_033567</name>
</gene>
<evidence type="ECO:0000313" key="3">
    <source>
        <dbReference type="Proteomes" id="UP001634394"/>
    </source>
</evidence>
<comment type="caution">
    <text evidence="2">The sequence shown here is derived from an EMBL/GenBank/DDBJ whole genome shotgun (WGS) entry which is preliminary data.</text>
</comment>